<evidence type="ECO:0000256" key="2">
    <source>
        <dbReference type="ARBA" id="ARBA00023125"/>
    </source>
</evidence>
<dbReference type="PRINTS" id="PR00598">
    <property type="entry name" value="HTHMARR"/>
</dbReference>
<dbReference type="InterPro" id="IPR036388">
    <property type="entry name" value="WH-like_DNA-bd_sf"/>
</dbReference>
<dbReference type="SUPFAM" id="SSF46785">
    <property type="entry name" value="Winged helix' DNA-binding domain"/>
    <property type="match status" value="1"/>
</dbReference>
<accession>A0A4R6BN46</accession>
<evidence type="ECO:0000259" key="4">
    <source>
        <dbReference type="PROSITE" id="PS50995"/>
    </source>
</evidence>
<evidence type="ECO:0000256" key="1">
    <source>
        <dbReference type="ARBA" id="ARBA00023015"/>
    </source>
</evidence>
<name>A0A4R6BN46_9STAP</name>
<gene>
    <name evidence="5" type="ORF">ERX37_03205</name>
</gene>
<dbReference type="SMART" id="SM00347">
    <property type="entry name" value="HTH_MARR"/>
    <property type="match status" value="1"/>
</dbReference>
<dbReference type="Proteomes" id="UP000295328">
    <property type="component" value="Unassembled WGS sequence"/>
</dbReference>
<keyword evidence="3" id="KW-0804">Transcription</keyword>
<keyword evidence="2" id="KW-0238">DNA-binding</keyword>
<evidence type="ECO:0000313" key="6">
    <source>
        <dbReference type="Proteomes" id="UP000295328"/>
    </source>
</evidence>
<evidence type="ECO:0000313" key="5">
    <source>
        <dbReference type="EMBL" id="TDM03107.1"/>
    </source>
</evidence>
<proteinExistence type="predicted"/>
<dbReference type="PROSITE" id="PS50995">
    <property type="entry name" value="HTH_MARR_2"/>
    <property type="match status" value="1"/>
</dbReference>
<dbReference type="EMBL" id="SCWE01000001">
    <property type="protein sequence ID" value="TDM03107.1"/>
    <property type="molecule type" value="Genomic_DNA"/>
</dbReference>
<dbReference type="PANTHER" id="PTHR42756">
    <property type="entry name" value="TRANSCRIPTIONAL REGULATOR, MARR"/>
    <property type="match status" value="1"/>
</dbReference>
<dbReference type="OrthoDB" id="9806864at2"/>
<evidence type="ECO:0000256" key="3">
    <source>
        <dbReference type="ARBA" id="ARBA00023163"/>
    </source>
</evidence>
<organism evidence="5 6">
    <name type="scientific">Macrococcus hajekii</name>
    <dbReference type="NCBI Taxonomy" id="198482"/>
    <lineage>
        <taxon>Bacteria</taxon>
        <taxon>Bacillati</taxon>
        <taxon>Bacillota</taxon>
        <taxon>Bacilli</taxon>
        <taxon>Bacillales</taxon>
        <taxon>Staphylococcaceae</taxon>
        <taxon>Macrococcus</taxon>
    </lineage>
</organism>
<dbReference type="Pfam" id="PF12802">
    <property type="entry name" value="MarR_2"/>
    <property type="match status" value="1"/>
</dbReference>
<keyword evidence="1" id="KW-0805">Transcription regulation</keyword>
<dbReference type="GO" id="GO:0003700">
    <property type="term" value="F:DNA-binding transcription factor activity"/>
    <property type="evidence" value="ECO:0007669"/>
    <property type="project" value="InterPro"/>
</dbReference>
<protein>
    <submittedName>
        <fullName evidence="5">MarR family transcriptional regulator</fullName>
    </submittedName>
</protein>
<dbReference type="RefSeq" id="WP_133429195.1">
    <property type="nucleotide sequence ID" value="NZ_BMCC01000001.1"/>
</dbReference>
<dbReference type="GO" id="GO:0003677">
    <property type="term" value="F:DNA binding"/>
    <property type="evidence" value="ECO:0007669"/>
    <property type="project" value="UniProtKB-KW"/>
</dbReference>
<dbReference type="InterPro" id="IPR036390">
    <property type="entry name" value="WH_DNA-bd_sf"/>
</dbReference>
<dbReference type="Gene3D" id="1.10.10.10">
    <property type="entry name" value="Winged helix-like DNA-binding domain superfamily/Winged helix DNA-binding domain"/>
    <property type="match status" value="1"/>
</dbReference>
<dbReference type="InterPro" id="IPR000835">
    <property type="entry name" value="HTH_MarR-typ"/>
</dbReference>
<comment type="caution">
    <text evidence="5">The sequence shown here is derived from an EMBL/GenBank/DDBJ whole genome shotgun (WGS) entry which is preliminary data.</text>
</comment>
<feature type="domain" description="HTH marR-type" evidence="4">
    <location>
        <begin position="1"/>
        <end position="140"/>
    </location>
</feature>
<reference evidence="5 6" key="1">
    <citation type="submission" date="2019-01" db="EMBL/GenBank/DDBJ databases">
        <title>Draft genome sequences of the type strains of six Macrococcus species.</title>
        <authorList>
            <person name="Mazhar S."/>
            <person name="Altermann E."/>
            <person name="Hill C."/>
            <person name="Mcauliffe O."/>
        </authorList>
    </citation>
    <scope>NUCLEOTIDE SEQUENCE [LARGE SCALE GENOMIC DNA]</scope>
    <source>
        <strain evidence="5 6">CCM4809</strain>
    </source>
</reference>
<dbReference type="PANTHER" id="PTHR42756:SF1">
    <property type="entry name" value="TRANSCRIPTIONAL REPRESSOR OF EMRAB OPERON"/>
    <property type="match status" value="1"/>
</dbReference>
<sequence>MDKGYRGVKNLMKLQSEWTTMSRKILKGYDITYPQFRVLSGLMELQEPGKRITQAHLSQYTGIDVMTLSTIIRNLESRRLIRRAESRSDTRAKNVYLTSVGLSLAEDMVPAVEQAAQYFFASYSDDLLEELCKVEACFNP</sequence>
<keyword evidence="6" id="KW-1185">Reference proteome</keyword>
<dbReference type="AlphaFoldDB" id="A0A4R6BN46"/>